<evidence type="ECO:0008006" key="3">
    <source>
        <dbReference type="Google" id="ProtNLM"/>
    </source>
</evidence>
<proteinExistence type="predicted"/>
<evidence type="ECO:0000313" key="1">
    <source>
        <dbReference type="EMBL" id="QKG25298.1"/>
    </source>
</evidence>
<dbReference type="EMBL" id="CP053892">
    <property type="protein sequence ID" value="QKG25298.1"/>
    <property type="molecule type" value="Genomic_DNA"/>
</dbReference>
<reference evidence="1 2" key="1">
    <citation type="submission" date="2020-05" db="EMBL/GenBank/DDBJ databases">
        <title>Actinomadura verrucosospora NRRL-B18236 (PFL_A860) Genome sequencing and assembly.</title>
        <authorList>
            <person name="Samborskyy M."/>
        </authorList>
    </citation>
    <scope>NUCLEOTIDE SEQUENCE [LARGE SCALE GENOMIC DNA]</scope>
    <source>
        <strain evidence="1 2">NRRL:B18236</strain>
    </source>
</reference>
<name>A0A7D3VY17_ACTVE</name>
<accession>A0A7D3VY17</accession>
<dbReference type="Gene3D" id="3.10.450.50">
    <property type="match status" value="1"/>
</dbReference>
<organism evidence="1 2">
    <name type="scientific">Actinomadura verrucosospora</name>
    <dbReference type="NCBI Taxonomy" id="46165"/>
    <lineage>
        <taxon>Bacteria</taxon>
        <taxon>Bacillati</taxon>
        <taxon>Actinomycetota</taxon>
        <taxon>Actinomycetes</taxon>
        <taxon>Streptosporangiales</taxon>
        <taxon>Thermomonosporaceae</taxon>
        <taxon>Actinomadura</taxon>
    </lineage>
</organism>
<dbReference type="Proteomes" id="UP000501240">
    <property type="component" value="Chromosome"/>
</dbReference>
<gene>
    <name evidence="1" type="ORF">ACTIVE_6949</name>
</gene>
<keyword evidence="2" id="KW-1185">Reference proteome</keyword>
<dbReference type="RefSeq" id="WP_173098932.1">
    <property type="nucleotide sequence ID" value="NZ_CP053892.1"/>
</dbReference>
<protein>
    <recommendedName>
        <fullName evidence="3">SnoaL-like domain-containing protein</fullName>
    </recommendedName>
</protein>
<dbReference type="SUPFAM" id="SSF54427">
    <property type="entry name" value="NTF2-like"/>
    <property type="match status" value="1"/>
</dbReference>
<dbReference type="InterPro" id="IPR032710">
    <property type="entry name" value="NTF2-like_dom_sf"/>
</dbReference>
<dbReference type="AlphaFoldDB" id="A0A7D3VY17"/>
<evidence type="ECO:0000313" key="2">
    <source>
        <dbReference type="Proteomes" id="UP000501240"/>
    </source>
</evidence>
<sequence>MSETLELKQWSDRYIAQWNEPDPAARKELVRELWAPDGLQVLVNPPQEVREAAANLAVPHPSLEVRGHDGLNARVSRAYDLFIAPGEHVFQAAEEPAVLMPNVVAVRWSMVSIATGEAVGGGLEVITLGEDGRIRTDHQFVGVG</sequence>